<evidence type="ECO:0000313" key="2">
    <source>
        <dbReference type="Proteomes" id="UP000198833"/>
    </source>
</evidence>
<dbReference type="InterPro" id="IPR023378">
    <property type="entry name" value="YheA/YmcA-like_dom_sf"/>
</dbReference>
<name>A0A1H9DXA0_9LACT</name>
<organism evidence="1 2">
    <name type="scientific">Ignavigranum ruoffiae</name>
    <dbReference type="NCBI Taxonomy" id="89093"/>
    <lineage>
        <taxon>Bacteria</taxon>
        <taxon>Bacillati</taxon>
        <taxon>Bacillota</taxon>
        <taxon>Bacilli</taxon>
        <taxon>Lactobacillales</taxon>
        <taxon>Aerococcaceae</taxon>
        <taxon>Ignavigranum</taxon>
    </lineage>
</organism>
<dbReference type="Gene3D" id="1.20.1500.10">
    <property type="entry name" value="YheA/YmcA-like"/>
    <property type="match status" value="1"/>
</dbReference>
<dbReference type="OrthoDB" id="9811402at2"/>
<reference evidence="1 2" key="1">
    <citation type="submission" date="2016-10" db="EMBL/GenBank/DDBJ databases">
        <authorList>
            <person name="de Groot N.N."/>
        </authorList>
    </citation>
    <scope>NUCLEOTIDE SEQUENCE [LARGE SCALE GENOMIC DNA]</scope>
    <source>
        <strain evidence="1 2">DSM 15695</strain>
    </source>
</reference>
<dbReference type="Pfam" id="PF06133">
    <property type="entry name" value="Com_YlbF"/>
    <property type="match status" value="1"/>
</dbReference>
<dbReference type="Proteomes" id="UP000198833">
    <property type="component" value="Unassembled WGS sequence"/>
</dbReference>
<dbReference type="RefSeq" id="WP_159428865.1">
    <property type="nucleotide sequence ID" value="NZ_CALUDV010000017.1"/>
</dbReference>
<dbReference type="STRING" id="89093.SAMN04488558_10634"/>
<proteinExistence type="predicted"/>
<evidence type="ECO:0000313" key="1">
    <source>
        <dbReference type="EMBL" id="SEQ18085.1"/>
    </source>
</evidence>
<dbReference type="EMBL" id="FOEN01000006">
    <property type="protein sequence ID" value="SEQ18085.1"/>
    <property type="molecule type" value="Genomic_DNA"/>
</dbReference>
<keyword evidence="2" id="KW-1185">Reference proteome</keyword>
<dbReference type="InterPro" id="IPR010368">
    <property type="entry name" value="Com_YlbF"/>
</dbReference>
<dbReference type="AlphaFoldDB" id="A0A1H9DXA0"/>
<dbReference type="SUPFAM" id="SSF158622">
    <property type="entry name" value="YheA/YmcA-like"/>
    <property type="match status" value="1"/>
</dbReference>
<gene>
    <name evidence="1" type="ORF">SAMN04488558_10634</name>
</gene>
<protein>
    <submittedName>
        <fullName evidence="1">Cell fate regulator YlbF, YheA/YmcA/DUF963 family (Controls sporulation, competence, biofilm development)</fullName>
    </submittedName>
</protein>
<sequence>MNNNIYDTANQLERDLRNLESYQALKAIMTEIHNNAQSADLFSDYRKQTQAYQQKILKAEQVTEEELAQLQDLTDKVKKDPLINKLMQEEQRVSQVIHDIYGMINRPLEELYRFDS</sequence>
<accession>A0A1H9DXA0</accession>